<evidence type="ECO:0000313" key="1">
    <source>
        <dbReference type="EMBL" id="WMC09226.1"/>
    </source>
</evidence>
<reference evidence="1 2" key="1">
    <citation type="submission" date="2023-02" db="EMBL/GenBank/DDBJ databases">
        <title>Complete genome sequence of a novel bacterium Oceanimonas sp. NTOU-MSR1 isolated from marine coast sediment.</title>
        <authorList>
            <person name="Yang H.-T."/>
            <person name="Chen Y.-L."/>
            <person name="Ho Y.-N."/>
        </authorList>
    </citation>
    <scope>NUCLEOTIDE SEQUENCE [LARGE SCALE GENOMIC DNA]</scope>
    <source>
        <strain evidence="1 2">NTOU-MSR1</strain>
    </source>
</reference>
<gene>
    <name evidence="1" type="ORF">PU634_08785</name>
</gene>
<name>A0AA50KJB0_9GAMM</name>
<dbReference type="InterPro" id="IPR011009">
    <property type="entry name" value="Kinase-like_dom_sf"/>
</dbReference>
<dbReference type="AlphaFoldDB" id="A0AA50KJB0"/>
<accession>A0AA50KJB0</accession>
<dbReference type="CDD" id="cd02440">
    <property type="entry name" value="AdoMet_MTases"/>
    <property type="match status" value="1"/>
</dbReference>
<organism evidence="1 2">
    <name type="scientific">Oceanimonas pelagia</name>
    <dbReference type="NCBI Taxonomy" id="3028314"/>
    <lineage>
        <taxon>Bacteria</taxon>
        <taxon>Pseudomonadati</taxon>
        <taxon>Pseudomonadota</taxon>
        <taxon>Gammaproteobacteria</taxon>
        <taxon>Aeromonadales</taxon>
        <taxon>Aeromonadaceae</taxon>
        <taxon>Oceanimonas</taxon>
    </lineage>
</organism>
<keyword evidence="1" id="KW-0808">Transferase</keyword>
<keyword evidence="2" id="KW-1185">Reference proteome</keyword>
<dbReference type="GO" id="GO:0032259">
    <property type="term" value="P:methylation"/>
    <property type="evidence" value="ECO:0007669"/>
    <property type="project" value="UniProtKB-KW"/>
</dbReference>
<dbReference type="InterPro" id="IPR029063">
    <property type="entry name" value="SAM-dependent_MTases_sf"/>
</dbReference>
<dbReference type="RefSeq" id="WP_306760429.1">
    <property type="nucleotide sequence ID" value="NZ_CP118224.1"/>
</dbReference>
<sequence>MLNKLKSVIHLKRNHTLPQTEDFPLFGRLFMSSANPLGSLNKQENLASIKQLLQKVQALQNDYQPAYGLLEEYPSTRQELLERNCELITQEVQLKGAEQQIRILDVGCNCGYTAMKLAEIFPNVVGLEIQQDLTELANRLAVCANSGARFYDVDIFALLLEDRCDFENIDVLLLLNVMHQIIFHYGLDQAKAMLFKILAQVDYVFVELAHQKDYIRHGKAHLLPSRPEYLLDGLEELGFTIKKLADTPRPFYLIKRNQCTLGKLHIQYNKLDFSRSKNPLISRKYYGGQHQFLKLFRFTYGQSSECYERELKALLATQHLAATPRLHNWAMGHGYGAIMMSRLPGQPLTGRVYGKNQLTQTERFHISAQYVAINRQLQECIGFHNDLQPHNLFIDQHNALFVFDFEQAHELPQNDPYGMLLWTLFDIWGGRVPNRPQCIASLRPVPQGKERAAAAVYPDFSTLDLPEQIKALVNEALTAPSWAAFISKWDDKLASAAKPS</sequence>
<dbReference type="EMBL" id="CP118224">
    <property type="protein sequence ID" value="WMC09226.1"/>
    <property type="molecule type" value="Genomic_DNA"/>
</dbReference>
<proteinExistence type="predicted"/>
<evidence type="ECO:0000313" key="2">
    <source>
        <dbReference type="Proteomes" id="UP001223802"/>
    </source>
</evidence>
<dbReference type="KEGG" id="ope:PU634_08785"/>
<protein>
    <submittedName>
        <fullName evidence="1">Methyltransferase domain-containing protein</fullName>
    </submittedName>
</protein>
<keyword evidence="1" id="KW-0489">Methyltransferase</keyword>
<dbReference type="SUPFAM" id="SSF53335">
    <property type="entry name" value="S-adenosyl-L-methionine-dependent methyltransferases"/>
    <property type="match status" value="1"/>
</dbReference>
<dbReference type="GO" id="GO:0008168">
    <property type="term" value="F:methyltransferase activity"/>
    <property type="evidence" value="ECO:0007669"/>
    <property type="project" value="UniProtKB-KW"/>
</dbReference>
<dbReference type="Gene3D" id="3.40.50.150">
    <property type="entry name" value="Vaccinia Virus protein VP39"/>
    <property type="match status" value="1"/>
</dbReference>
<dbReference type="SUPFAM" id="SSF56112">
    <property type="entry name" value="Protein kinase-like (PK-like)"/>
    <property type="match status" value="1"/>
</dbReference>
<dbReference type="Gene3D" id="1.10.510.10">
    <property type="entry name" value="Transferase(Phosphotransferase) domain 1"/>
    <property type="match status" value="1"/>
</dbReference>
<dbReference type="Proteomes" id="UP001223802">
    <property type="component" value="Chromosome"/>
</dbReference>